<dbReference type="STRING" id="1073996.SAMN05444271_10575"/>
<evidence type="ECO:0000256" key="5">
    <source>
        <dbReference type="ARBA" id="ARBA00022692"/>
    </source>
</evidence>
<protein>
    <submittedName>
        <fullName evidence="10">4-azaleucine resistance probable transporter AzlC</fullName>
    </submittedName>
</protein>
<name>A0A1H6SRZ3_9EURY</name>
<evidence type="ECO:0000256" key="8">
    <source>
        <dbReference type="SAM" id="MobiDB-lite"/>
    </source>
</evidence>
<dbReference type="PANTHER" id="PTHR34979">
    <property type="entry name" value="INNER MEMBRANE PROTEIN YGAZ"/>
    <property type="match status" value="1"/>
</dbReference>
<sequence length="255" mass="26607">MAKETTHSDETAPEVNTTTSEVNETTSASTTFSVAGARKGFIACVPVALGVAGYGVLFGVLARQAGLSIAESTLMSATVVAGAAQVIAIGVWDQPIPVTAVIGTAFIVNLRYLLMGASLRPWFEELSPLQAYGSVFVMADENWALTMQELRSGNPAGAFLLGSGIAIWVFWVLATVLGAVAGGVIDDPATYGLDFMLTAVFIIIAVGLWEGRSDLIPWLVAGLVAVGTAQLLGGQWYILFGGLAGAAVEMIRYDD</sequence>
<keyword evidence="4" id="KW-1003">Cell membrane</keyword>
<dbReference type="GO" id="GO:0005886">
    <property type="term" value="C:plasma membrane"/>
    <property type="evidence" value="ECO:0007669"/>
    <property type="project" value="UniProtKB-SubCell"/>
</dbReference>
<feature type="compositionally biased region" description="Basic and acidic residues" evidence="8">
    <location>
        <begin position="1"/>
        <end position="10"/>
    </location>
</feature>
<dbReference type="GeneID" id="35003978"/>
<dbReference type="KEGG" id="hae:halTADL_3212"/>
<evidence type="ECO:0000256" key="2">
    <source>
        <dbReference type="ARBA" id="ARBA00010735"/>
    </source>
</evidence>
<keyword evidence="5 9" id="KW-0812">Transmembrane</keyword>
<dbReference type="RefSeq" id="WP_089671373.1">
    <property type="nucleotide sequence ID" value="NZ_CP024845.1"/>
</dbReference>
<dbReference type="EMBL" id="FNYR01000005">
    <property type="protein sequence ID" value="SEI66800.1"/>
    <property type="molecule type" value="Genomic_DNA"/>
</dbReference>
<feature type="transmembrane region" description="Helical" evidence="9">
    <location>
        <begin position="40"/>
        <end position="62"/>
    </location>
</feature>
<comment type="similarity">
    <text evidence="2">Belongs to the AzlC family.</text>
</comment>
<feature type="transmembrane region" description="Helical" evidence="9">
    <location>
        <begin position="191"/>
        <end position="209"/>
    </location>
</feature>
<dbReference type="Proteomes" id="UP000198888">
    <property type="component" value="Unassembled WGS sequence"/>
</dbReference>
<feature type="transmembrane region" description="Helical" evidence="9">
    <location>
        <begin position="98"/>
        <end position="114"/>
    </location>
</feature>
<dbReference type="PANTHER" id="PTHR34979:SF1">
    <property type="entry name" value="INNER MEMBRANE PROTEIN YGAZ"/>
    <property type="match status" value="1"/>
</dbReference>
<keyword evidence="7 9" id="KW-0472">Membrane</keyword>
<feature type="transmembrane region" description="Helical" evidence="9">
    <location>
        <begin position="216"/>
        <end position="238"/>
    </location>
</feature>
<keyword evidence="6 9" id="KW-1133">Transmembrane helix</keyword>
<accession>A0A1H6SRZ3</accession>
<feature type="transmembrane region" description="Helical" evidence="9">
    <location>
        <begin position="74"/>
        <end position="92"/>
    </location>
</feature>
<evidence type="ECO:0000313" key="10">
    <source>
        <dbReference type="EMBL" id="SEI66800.1"/>
    </source>
</evidence>
<feature type="transmembrane region" description="Helical" evidence="9">
    <location>
        <begin position="157"/>
        <end position="185"/>
    </location>
</feature>
<dbReference type="Pfam" id="PF03591">
    <property type="entry name" value="AzlC"/>
    <property type="match status" value="1"/>
</dbReference>
<dbReference type="InterPro" id="IPR011606">
    <property type="entry name" value="Brnchd-chn_aa_trnsp_permease"/>
</dbReference>
<evidence type="ECO:0000256" key="4">
    <source>
        <dbReference type="ARBA" id="ARBA00022475"/>
    </source>
</evidence>
<gene>
    <name evidence="10" type="ORF">SAMN05444271_10575</name>
</gene>
<evidence type="ECO:0000256" key="9">
    <source>
        <dbReference type="SAM" id="Phobius"/>
    </source>
</evidence>
<evidence type="ECO:0000256" key="7">
    <source>
        <dbReference type="ARBA" id="ARBA00023136"/>
    </source>
</evidence>
<dbReference type="OrthoDB" id="170360at2157"/>
<evidence type="ECO:0000256" key="1">
    <source>
        <dbReference type="ARBA" id="ARBA00004651"/>
    </source>
</evidence>
<organism evidence="10 11">
    <name type="scientific">Halohasta litchfieldiae</name>
    <dbReference type="NCBI Taxonomy" id="1073996"/>
    <lineage>
        <taxon>Archaea</taxon>
        <taxon>Methanobacteriati</taxon>
        <taxon>Methanobacteriota</taxon>
        <taxon>Stenosarchaea group</taxon>
        <taxon>Halobacteria</taxon>
        <taxon>Halobacteriales</taxon>
        <taxon>Haloferacaceae</taxon>
        <taxon>Halohasta</taxon>
    </lineage>
</organism>
<accession>A0A2H4Q6E3</accession>
<feature type="compositionally biased region" description="Low complexity" evidence="8">
    <location>
        <begin position="14"/>
        <end position="27"/>
    </location>
</feature>
<evidence type="ECO:0000256" key="3">
    <source>
        <dbReference type="ARBA" id="ARBA00022448"/>
    </source>
</evidence>
<keyword evidence="3" id="KW-0813">Transport</keyword>
<feature type="region of interest" description="Disordered" evidence="8">
    <location>
        <begin position="1"/>
        <end position="27"/>
    </location>
</feature>
<evidence type="ECO:0000256" key="6">
    <source>
        <dbReference type="ARBA" id="ARBA00022989"/>
    </source>
</evidence>
<dbReference type="AlphaFoldDB" id="A0A1H6SRZ3"/>
<proteinExistence type="inferred from homology"/>
<comment type="subcellular location">
    <subcellularLocation>
        <location evidence="1">Cell membrane</location>
        <topology evidence="1">Multi-pass membrane protein</topology>
    </subcellularLocation>
</comment>
<dbReference type="GO" id="GO:1903785">
    <property type="term" value="P:L-valine transmembrane transport"/>
    <property type="evidence" value="ECO:0007669"/>
    <property type="project" value="TreeGrafter"/>
</dbReference>
<keyword evidence="11" id="KW-1185">Reference proteome</keyword>
<reference evidence="10 11" key="1">
    <citation type="submission" date="2016-10" db="EMBL/GenBank/DDBJ databases">
        <authorList>
            <person name="de Groot N.N."/>
        </authorList>
    </citation>
    <scope>NUCLEOTIDE SEQUENCE [LARGE SCALE GENOMIC DNA]</scope>
    <source>
        <strain evidence="10 11">DSM 22187</strain>
    </source>
</reference>
<evidence type="ECO:0000313" key="11">
    <source>
        <dbReference type="Proteomes" id="UP000198888"/>
    </source>
</evidence>